<dbReference type="GO" id="GO:0006352">
    <property type="term" value="P:DNA-templated transcription initiation"/>
    <property type="evidence" value="ECO:0007669"/>
    <property type="project" value="InterPro"/>
</dbReference>
<dbReference type="Gene3D" id="1.10.10.10">
    <property type="entry name" value="Winged helix-like DNA-binding domain superfamily/Winged helix DNA-binding domain"/>
    <property type="match status" value="2"/>
</dbReference>
<keyword evidence="3 6" id="KW-0731">Sigma factor</keyword>
<feature type="domain" description="RNA polymerase sigma-70" evidence="8">
    <location>
        <begin position="121"/>
        <end position="134"/>
    </location>
</feature>
<dbReference type="FunFam" id="1.10.601.10:FF:000001">
    <property type="entry name" value="RNA polymerase sigma factor SigA"/>
    <property type="match status" value="1"/>
</dbReference>
<accession>A0A2P8DZV1</accession>
<dbReference type="EMBL" id="PYGE01000009">
    <property type="protein sequence ID" value="PSL02746.1"/>
    <property type="molecule type" value="Genomic_DNA"/>
</dbReference>
<name>A0A2P8DZV1_9ACTN</name>
<evidence type="ECO:0000256" key="3">
    <source>
        <dbReference type="ARBA" id="ARBA00023082"/>
    </source>
</evidence>
<dbReference type="InterPro" id="IPR036388">
    <property type="entry name" value="WH-like_DNA-bd_sf"/>
</dbReference>
<dbReference type="InterPro" id="IPR013324">
    <property type="entry name" value="RNA_pol_sigma_r3/r4-like"/>
</dbReference>
<gene>
    <name evidence="10" type="ORF">CLV30_10953</name>
</gene>
<comment type="similarity">
    <text evidence="1 6">Belongs to the sigma-70 factor family.</text>
</comment>
<evidence type="ECO:0000259" key="8">
    <source>
        <dbReference type="PROSITE" id="PS00715"/>
    </source>
</evidence>
<dbReference type="Pfam" id="PF04539">
    <property type="entry name" value="Sigma70_r3"/>
    <property type="match status" value="1"/>
</dbReference>
<evidence type="ECO:0000256" key="5">
    <source>
        <dbReference type="ARBA" id="ARBA00023163"/>
    </source>
</evidence>
<dbReference type="Pfam" id="PF00140">
    <property type="entry name" value="Sigma70_r1_2"/>
    <property type="match status" value="1"/>
</dbReference>
<evidence type="ECO:0000256" key="4">
    <source>
        <dbReference type="ARBA" id="ARBA00023125"/>
    </source>
</evidence>
<keyword evidence="2 6" id="KW-0805">Transcription regulation</keyword>
<keyword evidence="4 6" id="KW-0238">DNA-binding</keyword>
<comment type="function">
    <text evidence="6">Sigma factors are initiation factors that promote the attachment of RNA polymerase to specific initiation sites and are then released.</text>
</comment>
<dbReference type="RefSeq" id="WP_106537754.1">
    <property type="nucleotide sequence ID" value="NZ_PYGE01000009.1"/>
</dbReference>
<dbReference type="Gene3D" id="1.10.601.10">
    <property type="entry name" value="RNA Polymerase Primary Sigma Factor"/>
    <property type="match status" value="2"/>
</dbReference>
<dbReference type="SUPFAM" id="SSF88659">
    <property type="entry name" value="Sigma3 and sigma4 domains of RNA polymerase sigma factors"/>
    <property type="match status" value="2"/>
</dbReference>
<dbReference type="PANTHER" id="PTHR30603">
    <property type="entry name" value="RNA POLYMERASE SIGMA FACTOR RPO"/>
    <property type="match status" value="1"/>
</dbReference>
<dbReference type="Pfam" id="PF04542">
    <property type="entry name" value="Sigma70_r2"/>
    <property type="match status" value="1"/>
</dbReference>
<evidence type="ECO:0000256" key="7">
    <source>
        <dbReference type="SAM" id="MobiDB-lite"/>
    </source>
</evidence>
<protein>
    <recommendedName>
        <fullName evidence="6">RNA polymerase sigma factor</fullName>
    </recommendedName>
</protein>
<evidence type="ECO:0000256" key="1">
    <source>
        <dbReference type="ARBA" id="ARBA00007788"/>
    </source>
</evidence>
<evidence type="ECO:0000256" key="2">
    <source>
        <dbReference type="ARBA" id="ARBA00023015"/>
    </source>
</evidence>
<dbReference type="CDD" id="cd06171">
    <property type="entry name" value="Sigma70_r4"/>
    <property type="match status" value="1"/>
</dbReference>
<proteinExistence type="inferred from homology"/>
<evidence type="ECO:0000313" key="10">
    <source>
        <dbReference type="EMBL" id="PSL02746.1"/>
    </source>
</evidence>
<dbReference type="AlphaFoldDB" id="A0A2P8DZV1"/>
<feature type="region of interest" description="Disordered" evidence="7">
    <location>
        <begin position="1"/>
        <end position="27"/>
    </location>
</feature>
<comment type="caution">
    <text evidence="10">The sequence shown here is derived from an EMBL/GenBank/DDBJ whole genome shotgun (WGS) entry which is preliminary data.</text>
</comment>
<dbReference type="SUPFAM" id="SSF88946">
    <property type="entry name" value="Sigma2 domain of RNA polymerase sigma factors"/>
    <property type="match status" value="1"/>
</dbReference>
<organism evidence="10 11">
    <name type="scientific">Haloactinopolyspora alba</name>
    <dbReference type="NCBI Taxonomy" id="648780"/>
    <lineage>
        <taxon>Bacteria</taxon>
        <taxon>Bacillati</taxon>
        <taxon>Actinomycetota</taxon>
        <taxon>Actinomycetes</taxon>
        <taxon>Jiangellales</taxon>
        <taxon>Jiangellaceae</taxon>
        <taxon>Haloactinopolyspora</taxon>
    </lineage>
</organism>
<feature type="domain" description="RNA polymerase sigma-70" evidence="9">
    <location>
        <begin position="290"/>
        <end position="316"/>
    </location>
</feature>
<dbReference type="InterPro" id="IPR000943">
    <property type="entry name" value="RNA_pol_sigma70"/>
</dbReference>
<dbReference type="InterPro" id="IPR009042">
    <property type="entry name" value="RNA_pol_sigma70_r1_2"/>
</dbReference>
<dbReference type="InterPro" id="IPR007624">
    <property type="entry name" value="RNA_pol_sigma70_r3"/>
</dbReference>
<dbReference type="InterPro" id="IPR013325">
    <property type="entry name" value="RNA_pol_sigma_r2"/>
</dbReference>
<keyword evidence="11" id="KW-1185">Reference proteome</keyword>
<feature type="compositionally biased region" description="Basic and acidic residues" evidence="7">
    <location>
        <begin position="10"/>
        <end position="22"/>
    </location>
</feature>
<dbReference type="Pfam" id="PF04545">
    <property type="entry name" value="Sigma70_r4"/>
    <property type="match status" value="1"/>
</dbReference>
<sequence length="330" mass="36891">MAARTGGGTDKPRRSDSARSEGEPDLVGRYLAQLGSTQLLTAAEEVELAKRIEAGVFAEQLLAGNSDAGERRNQLSDNDRRELEAIVRDGHSARDHMIRANLRLVVSVARKLSGRGLPFLDVIQEGNLGLIRAVEKFDYAKGFKFSTYATWWIRQAIQRGLAEQTRTVRLPVHVSETVAKLHRIDRDLQRLLGRDPTVEEVAEEAGLPVEKVSELRRVSRDPLSLDTPIGDDGESNIGELIEDDDVIQASELVERQALTDQLRTVLNSLPTREAKIIGMRYGLEDGHEHTLQDVADEVGVSRERVRQLEKHALMLLRDPRRNESLMAWAS</sequence>
<dbReference type="PROSITE" id="PS00715">
    <property type="entry name" value="SIGMA70_1"/>
    <property type="match status" value="1"/>
</dbReference>
<dbReference type="InterPro" id="IPR007627">
    <property type="entry name" value="RNA_pol_sigma70_r2"/>
</dbReference>
<dbReference type="PANTHER" id="PTHR30603:SF60">
    <property type="entry name" value="RNA POLYMERASE SIGMA FACTOR RPOD"/>
    <property type="match status" value="1"/>
</dbReference>
<evidence type="ECO:0000256" key="6">
    <source>
        <dbReference type="RuleBase" id="RU362124"/>
    </source>
</evidence>
<dbReference type="GO" id="GO:0003677">
    <property type="term" value="F:DNA binding"/>
    <property type="evidence" value="ECO:0007669"/>
    <property type="project" value="UniProtKB-KW"/>
</dbReference>
<dbReference type="GO" id="GO:0016987">
    <property type="term" value="F:sigma factor activity"/>
    <property type="evidence" value="ECO:0007669"/>
    <property type="project" value="UniProtKB-KW"/>
</dbReference>
<dbReference type="InterPro" id="IPR050239">
    <property type="entry name" value="Sigma-70_RNA_pol_init_factors"/>
</dbReference>
<reference evidence="10 11" key="1">
    <citation type="submission" date="2018-03" db="EMBL/GenBank/DDBJ databases">
        <title>Genomic Encyclopedia of Archaeal and Bacterial Type Strains, Phase II (KMG-II): from individual species to whole genera.</title>
        <authorList>
            <person name="Goeker M."/>
        </authorList>
    </citation>
    <scope>NUCLEOTIDE SEQUENCE [LARGE SCALE GENOMIC DNA]</scope>
    <source>
        <strain evidence="10 11">DSM 45211</strain>
    </source>
</reference>
<evidence type="ECO:0000313" key="11">
    <source>
        <dbReference type="Proteomes" id="UP000243528"/>
    </source>
</evidence>
<dbReference type="NCBIfam" id="TIGR02937">
    <property type="entry name" value="sigma70-ECF"/>
    <property type="match status" value="1"/>
</dbReference>
<dbReference type="PROSITE" id="PS00716">
    <property type="entry name" value="SIGMA70_2"/>
    <property type="match status" value="1"/>
</dbReference>
<dbReference type="InterPro" id="IPR014284">
    <property type="entry name" value="RNA_pol_sigma-70_dom"/>
</dbReference>
<keyword evidence="5 6" id="KW-0804">Transcription</keyword>
<dbReference type="PRINTS" id="PR00046">
    <property type="entry name" value="SIGMA70FCT"/>
</dbReference>
<evidence type="ECO:0000259" key="9">
    <source>
        <dbReference type="PROSITE" id="PS00716"/>
    </source>
</evidence>
<dbReference type="OrthoDB" id="9804285at2"/>
<dbReference type="InterPro" id="IPR007630">
    <property type="entry name" value="RNA_pol_sigma70_r4"/>
</dbReference>
<dbReference type="Proteomes" id="UP000243528">
    <property type="component" value="Unassembled WGS sequence"/>
</dbReference>